<dbReference type="Proteomes" id="UP000187203">
    <property type="component" value="Unassembled WGS sequence"/>
</dbReference>
<evidence type="ECO:0000313" key="1">
    <source>
        <dbReference type="EMBL" id="OMO90074.1"/>
    </source>
</evidence>
<proteinExistence type="predicted"/>
<comment type="caution">
    <text evidence="1">The sequence shown here is derived from an EMBL/GenBank/DDBJ whole genome shotgun (WGS) entry which is preliminary data.</text>
</comment>
<dbReference type="AlphaFoldDB" id="A0A1R3J5I5"/>
<evidence type="ECO:0000313" key="2">
    <source>
        <dbReference type="Proteomes" id="UP000187203"/>
    </source>
</evidence>
<gene>
    <name evidence="1" type="ORF">COLO4_19406</name>
</gene>
<organism evidence="1 2">
    <name type="scientific">Corchorus olitorius</name>
    <dbReference type="NCBI Taxonomy" id="93759"/>
    <lineage>
        <taxon>Eukaryota</taxon>
        <taxon>Viridiplantae</taxon>
        <taxon>Streptophyta</taxon>
        <taxon>Embryophyta</taxon>
        <taxon>Tracheophyta</taxon>
        <taxon>Spermatophyta</taxon>
        <taxon>Magnoliopsida</taxon>
        <taxon>eudicotyledons</taxon>
        <taxon>Gunneridae</taxon>
        <taxon>Pentapetalae</taxon>
        <taxon>rosids</taxon>
        <taxon>malvids</taxon>
        <taxon>Malvales</taxon>
        <taxon>Malvaceae</taxon>
        <taxon>Grewioideae</taxon>
        <taxon>Apeibeae</taxon>
        <taxon>Corchorus</taxon>
    </lineage>
</organism>
<accession>A0A1R3J5I5</accession>
<reference evidence="2" key="1">
    <citation type="submission" date="2013-09" db="EMBL/GenBank/DDBJ databases">
        <title>Corchorus olitorius genome sequencing.</title>
        <authorList>
            <person name="Alam M."/>
            <person name="Haque M.S."/>
            <person name="Islam M.S."/>
            <person name="Emdad E.M."/>
            <person name="Islam M.M."/>
            <person name="Ahmed B."/>
            <person name="Halim A."/>
            <person name="Hossen Q.M.M."/>
            <person name="Hossain M.Z."/>
            <person name="Ahmed R."/>
            <person name="Khan M.M."/>
            <person name="Islam R."/>
            <person name="Rashid M.M."/>
            <person name="Khan S.A."/>
            <person name="Rahman M.S."/>
            <person name="Alam M."/>
            <person name="Yahiya A.S."/>
            <person name="Khan M.S."/>
            <person name="Azam M.S."/>
            <person name="Haque T."/>
            <person name="Lashkar M.Z.H."/>
            <person name="Akhand A.I."/>
            <person name="Morshed G."/>
            <person name="Roy S."/>
            <person name="Uddin K.S."/>
            <person name="Rabeya T."/>
            <person name="Hossain A.S."/>
            <person name="Chowdhury A."/>
            <person name="Snigdha A.R."/>
            <person name="Mortoza M.S."/>
            <person name="Matin S.A."/>
            <person name="Hoque S.M.E."/>
            <person name="Islam M.K."/>
            <person name="Roy D.K."/>
            <person name="Haider R."/>
            <person name="Moosa M.M."/>
            <person name="Elias S.M."/>
            <person name="Hasan A.M."/>
            <person name="Jahan S."/>
            <person name="Shafiuddin M."/>
            <person name="Mahmood N."/>
            <person name="Shommy N.S."/>
        </authorList>
    </citation>
    <scope>NUCLEOTIDE SEQUENCE [LARGE SCALE GENOMIC DNA]</scope>
    <source>
        <strain evidence="2">cv. O-4</strain>
    </source>
</reference>
<sequence length="37" mass="3859">MLVVGSAVCKSECLQLVVEVDTKGPSSVLEGHLALDM</sequence>
<keyword evidence="2" id="KW-1185">Reference proteome</keyword>
<dbReference type="EMBL" id="AWUE01016608">
    <property type="protein sequence ID" value="OMO90074.1"/>
    <property type="molecule type" value="Genomic_DNA"/>
</dbReference>
<protein>
    <submittedName>
        <fullName evidence="1">Uncharacterized protein</fullName>
    </submittedName>
</protein>
<name>A0A1R3J5I5_9ROSI</name>